<organism evidence="1 2">
    <name type="scientific">Avena sativa</name>
    <name type="common">Oat</name>
    <dbReference type="NCBI Taxonomy" id="4498"/>
    <lineage>
        <taxon>Eukaryota</taxon>
        <taxon>Viridiplantae</taxon>
        <taxon>Streptophyta</taxon>
        <taxon>Embryophyta</taxon>
        <taxon>Tracheophyta</taxon>
        <taxon>Spermatophyta</taxon>
        <taxon>Magnoliopsida</taxon>
        <taxon>Liliopsida</taxon>
        <taxon>Poales</taxon>
        <taxon>Poaceae</taxon>
        <taxon>BOP clade</taxon>
        <taxon>Pooideae</taxon>
        <taxon>Poodae</taxon>
        <taxon>Poeae</taxon>
        <taxon>Poeae Chloroplast Group 1 (Aveneae type)</taxon>
        <taxon>Aveninae</taxon>
        <taxon>Avena</taxon>
    </lineage>
</organism>
<evidence type="ECO:0000313" key="2">
    <source>
        <dbReference type="Proteomes" id="UP001732700"/>
    </source>
</evidence>
<reference evidence="1" key="1">
    <citation type="submission" date="2021-05" db="EMBL/GenBank/DDBJ databases">
        <authorList>
            <person name="Scholz U."/>
            <person name="Mascher M."/>
            <person name="Fiebig A."/>
        </authorList>
    </citation>
    <scope>NUCLEOTIDE SEQUENCE [LARGE SCALE GENOMIC DNA]</scope>
</reference>
<sequence length="618" mass="68783">MRINLFFHGQSIRSLGSFVLCPGYLAQLPPPLRVVVVSLSLHGEAGAPDRPSARRRRMDGLTPGGSAAGGGRCCEMGGGACESCALWWDHYYSNHMSDDQKQFLVVASGDFRHSMHIPPEVGNHLRNMIPKSELVKLEAPNGRVYPVEVSWELGIVVLRSGWNEFVNAHHIEENNSILFVYRGNSCFKVRVFNSAGHEKSLSWSPLPSGISGPIPPFAPVKTEQVAPNPVHVNWTDSGYTMLPGCCLTKAQDEKVLEIAHTTRSKIPLYVAAMSKSNVSLKNCYVYIPLGLVDNFKEEITKDIVQLQGPGRIVCVGAIKHSYDQIVLESGWNTFVASHHIQENDLLIFRRMETARLEVRILDPSGSEKTSSCSAMENRSCSAQEMCDDSVQFVDPPPPQIIDLSSSDDDDIMREGTRESCRAQKRVTRSCAKAQKMASASSPSTKPGYEAHKAHDRASAKLGVVSEYDSNNLAGPSQRQYILARRATLPLQMLRKVEEKVHTIRSELPIYVKVMTAANIYRIGMKSCEMDFCTEYVLAACLPDKKQALLLQMDGKRKLWNTTLGVRGNKVRGIHTGWKEFTQQNDLEAGDICLFKLADRDSKILKMMVYLIRKSETEP</sequence>
<reference evidence="1" key="2">
    <citation type="submission" date="2025-09" db="UniProtKB">
        <authorList>
            <consortium name="EnsemblPlants"/>
        </authorList>
    </citation>
    <scope>IDENTIFICATION</scope>
</reference>
<accession>A0ACD5V638</accession>
<dbReference type="Proteomes" id="UP001732700">
    <property type="component" value="Chromosome 2D"/>
</dbReference>
<protein>
    <submittedName>
        <fullName evidence="1">Uncharacterized protein</fullName>
    </submittedName>
</protein>
<dbReference type="EnsemblPlants" id="AVESA.00010b.r2.2DG0381100.1">
    <property type="protein sequence ID" value="AVESA.00010b.r2.2DG0381100.1.CDS"/>
    <property type="gene ID" value="AVESA.00010b.r2.2DG0381100"/>
</dbReference>
<name>A0ACD5V638_AVESA</name>
<proteinExistence type="predicted"/>
<evidence type="ECO:0000313" key="1">
    <source>
        <dbReference type="EnsemblPlants" id="AVESA.00010b.r2.2DG0381100.1.CDS"/>
    </source>
</evidence>
<keyword evidence="2" id="KW-1185">Reference proteome</keyword>